<dbReference type="Gene3D" id="1.10.150.130">
    <property type="match status" value="1"/>
</dbReference>
<dbReference type="InterPro" id="IPR052055">
    <property type="entry name" value="Hepadnavirus_pol/RT"/>
</dbReference>
<dbReference type="GO" id="GO:0015074">
    <property type="term" value="P:DNA integration"/>
    <property type="evidence" value="ECO:0007669"/>
    <property type="project" value="InterPro"/>
</dbReference>
<feature type="region of interest" description="Disordered" evidence="3">
    <location>
        <begin position="1"/>
        <end position="20"/>
    </location>
</feature>
<dbReference type="PANTHER" id="PTHR33050:SF7">
    <property type="entry name" value="RIBONUCLEASE H"/>
    <property type="match status" value="1"/>
</dbReference>
<keyword evidence="1" id="KW-0238">DNA-binding</keyword>
<dbReference type="Proteomes" id="UP001215151">
    <property type="component" value="Unassembled WGS sequence"/>
</dbReference>
<accession>A0AAD7TVX0</accession>
<protein>
    <submittedName>
        <fullName evidence="4">Uncharacterized protein</fullName>
    </submittedName>
</protein>
<evidence type="ECO:0000256" key="1">
    <source>
        <dbReference type="ARBA" id="ARBA00023125"/>
    </source>
</evidence>
<dbReference type="SUPFAM" id="SSF56672">
    <property type="entry name" value="DNA/RNA polymerases"/>
    <property type="match status" value="1"/>
</dbReference>
<dbReference type="InterPro" id="IPR013762">
    <property type="entry name" value="Integrase-like_cat_sf"/>
</dbReference>
<evidence type="ECO:0000256" key="3">
    <source>
        <dbReference type="SAM" id="MobiDB-lite"/>
    </source>
</evidence>
<proteinExistence type="predicted"/>
<sequence>MHRPLPNSSTRPGPEAPLEQVSSDIDSVNAHIDPDAFPTAWGTFEDVSSLIRNLPPGCQAATFDIEAAYRITPVRPDQQNALCIYWRGKVIVDLALCFGLSSSAGIFGSIADMLVALYKAYGYGPIRKWVDDFFVIRLLHQSYTEQDFIATLGAAGVPWSIPKTRSFATRQRFTGFIWDLERRSVSMPSEKMEQTRNLIDTWLAMGHKATMKEAAHLHGKLIHIATIFPLIRPFTRTIAMFAARFRSPRAKLRCPDPVQADLRWTRQLLDKLPNEMPLTRPEPADIGWWGDASSSFGIGVVVGPFWGIWRYARGVEVGPRKQYDIGWAEALAVEVGLQMAEHHGLLAEAQTIAGRILVRSDNEGIVTVTECHRRPIPRRHRGFLSGLRSSNHTKRLLLATQPGKPTILTIMPASGFILRTSSSGDAASREELGPLPLRPSPLRPAVPADQRLFAWKGVNTPPVNTITHPLIQHFADIASRASLDDSTLIGYGSGLRKFHLFCDIFSIPESERLPASFELLHSFCLWAVAEPSPAEALITGDIPFEPISVRSANKYLDAIRAWHIAQGWPAPLTEERRSQIAWTLRGLEKIQMHKRSRPPRPPVTLHMLAALKSSLDLSDPFEACIWAIASSAFWGLMRFGEATVQSRGKFDPKTHLTRANALFGRDLDGRDYARLDLPAAKTAKPGEIQHIFLVKQNTLCPLDALQNLASIVPALAQAPLFSWRDRQGNHRPMVRDTALAFINGRFTGMGIGTTFGHSFRIGGASFYLSQKVDPEVVRIMGRWRSLAYQVYIRAFEQVASRHTANLASNYGL</sequence>
<dbReference type="InterPro" id="IPR010998">
    <property type="entry name" value="Integrase_recombinase_N"/>
</dbReference>
<dbReference type="Gene3D" id="1.10.443.10">
    <property type="entry name" value="Intergrase catalytic core"/>
    <property type="match status" value="1"/>
</dbReference>
<keyword evidence="5" id="KW-1185">Reference proteome</keyword>
<evidence type="ECO:0000313" key="4">
    <source>
        <dbReference type="EMBL" id="KAJ8483502.1"/>
    </source>
</evidence>
<dbReference type="AlphaFoldDB" id="A0AAD7TVX0"/>
<evidence type="ECO:0000313" key="5">
    <source>
        <dbReference type="Proteomes" id="UP001215151"/>
    </source>
</evidence>
<keyword evidence="2" id="KW-0233">DNA recombination</keyword>
<reference evidence="4" key="1">
    <citation type="submission" date="2022-11" db="EMBL/GenBank/DDBJ databases">
        <title>Genome Sequence of Cubamyces cubensis.</title>
        <authorList>
            <person name="Buettner E."/>
        </authorList>
    </citation>
    <scope>NUCLEOTIDE SEQUENCE</scope>
    <source>
        <strain evidence="4">MPL-01</strain>
    </source>
</reference>
<name>A0AAD7TVX0_9APHY</name>
<organism evidence="4 5">
    <name type="scientific">Trametes cubensis</name>
    <dbReference type="NCBI Taxonomy" id="1111947"/>
    <lineage>
        <taxon>Eukaryota</taxon>
        <taxon>Fungi</taxon>
        <taxon>Dikarya</taxon>
        <taxon>Basidiomycota</taxon>
        <taxon>Agaricomycotina</taxon>
        <taxon>Agaricomycetes</taxon>
        <taxon>Polyporales</taxon>
        <taxon>Polyporaceae</taxon>
        <taxon>Trametes</taxon>
    </lineage>
</organism>
<dbReference type="SUPFAM" id="SSF56349">
    <property type="entry name" value="DNA breaking-rejoining enzymes"/>
    <property type="match status" value="1"/>
</dbReference>
<dbReference type="InterPro" id="IPR011010">
    <property type="entry name" value="DNA_brk_join_enz"/>
</dbReference>
<dbReference type="InterPro" id="IPR043502">
    <property type="entry name" value="DNA/RNA_pol_sf"/>
</dbReference>
<feature type="compositionally biased region" description="Polar residues" evidence="3">
    <location>
        <begin position="1"/>
        <end position="11"/>
    </location>
</feature>
<gene>
    <name evidence="4" type="ORF">ONZ51_g4663</name>
</gene>
<evidence type="ECO:0000256" key="2">
    <source>
        <dbReference type="ARBA" id="ARBA00023172"/>
    </source>
</evidence>
<dbReference type="EMBL" id="JAPEVG010000092">
    <property type="protein sequence ID" value="KAJ8483502.1"/>
    <property type="molecule type" value="Genomic_DNA"/>
</dbReference>
<comment type="caution">
    <text evidence="4">The sequence shown here is derived from an EMBL/GenBank/DDBJ whole genome shotgun (WGS) entry which is preliminary data.</text>
</comment>
<dbReference type="GO" id="GO:0006310">
    <property type="term" value="P:DNA recombination"/>
    <property type="evidence" value="ECO:0007669"/>
    <property type="project" value="UniProtKB-KW"/>
</dbReference>
<dbReference type="SUPFAM" id="SSF47823">
    <property type="entry name" value="lambda integrase-like, N-terminal domain"/>
    <property type="match status" value="1"/>
</dbReference>
<dbReference type="PANTHER" id="PTHR33050">
    <property type="entry name" value="REVERSE TRANSCRIPTASE DOMAIN-CONTAINING PROTEIN"/>
    <property type="match status" value="1"/>
</dbReference>
<dbReference type="GO" id="GO:0003677">
    <property type="term" value="F:DNA binding"/>
    <property type="evidence" value="ECO:0007669"/>
    <property type="project" value="UniProtKB-KW"/>
</dbReference>